<organism evidence="1 2">
    <name type="scientific">Clostridium innocuum</name>
    <dbReference type="NCBI Taxonomy" id="1522"/>
    <lineage>
        <taxon>Bacteria</taxon>
        <taxon>Bacillati</taxon>
        <taxon>Bacillota</taxon>
        <taxon>Clostridia</taxon>
        <taxon>Eubacteriales</taxon>
        <taxon>Clostridiaceae</taxon>
        <taxon>Clostridium</taxon>
    </lineage>
</organism>
<evidence type="ECO:0000313" key="1">
    <source>
        <dbReference type="EMBL" id="RGC16298.1"/>
    </source>
</evidence>
<dbReference type="Proteomes" id="UP000260025">
    <property type="component" value="Unassembled WGS sequence"/>
</dbReference>
<dbReference type="EMBL" id="QVEV01000009">
    <property type="protein sequence ID" value="RGC16298.1"/>
    <property type="molecule type" value="Genomic_DNA"/>
</dbReference>
<sequence>MSELLRFKTRQAFRDWLLENCTSSEGVWLEFGKTKEVETLSAKDALLEALCFGWIDGVMKKLDDTSYKKYFAQRRAGSKWSQKNKALVQELERCGAMTEYGRRKIEEAKKNGQWDRAAHPSAISDEQIEAVGELLKEHPQAYNNFQNMSASVKKTYTRAYFDAKTEAGRSRRLAWMIERLKQNLKPM</sequence>
<dbReference type="AlphaFoldDB" id="A0A3E2VZ80"/>
<evidence type="ECO:0000313" key="2">
    <source>
        <dbReference type="Proteomes" id="UP000260025"/>
    </source>
</evidence>
<protein>
    <recommendedName>
        <fullName evidence="3">Bacteriocin-protection protein</fullName>
    </recommendedName>
</protein>
<evidence type="ECO:0008006" key="3">
    <source>
        <dbReference type="Google" id="ProtNLM"/>
    </source>
</evidence>
<reference evidence="1 2" key="1">
    <citation type="submission" date="2018-08" db="EMBL/GenBank/DDBJ databases">
        <title>A genome reference for cultivated species of the human gut microbiota.</title>
        <authorList>
            <person name="Zou Y."/>
            <person name="Xue W."/>
            <person name="Luo G."/>
        </authorList>
    </citation>
    <scope>NUCLEOTIDE SEQUENCE [LARGE SCALE GENOMIC DNA]</scope>
    <source>
        <strain evidence="1 2">OF01-2LB</strain>
    </source>
</reference>
<comment type="caution">
    <text evidence="1">The sequence shown here is derived from an EMBL/GenBank/DDBJ whole genome shotgun (WGS) entry which is preliminary data.</text>
</comment>
<proteinExistence type="predicted"/>
<dbReference type="RefSeq" id="WP_117442760.1">
    <property type="nucleotide sequence ID" value="NZ_JAJFEN010000026.1"/>
</dbReference>
<gene>
    <name evidence="1" type="ORF">DXA38_08215</name>
</gene>
<name>A0A3E2VZ80_CLOIN</name>
<dbReference type="OrthoDB" id="9796999at2"/>
<accession>A0A3E2VZ80</accession>
<dbReference type="Pfam" id="PF13376">
    <property type="entry name" value="OmdA"/>
    <property type="match status" value="1"/>
</dbReference>